<comment type="caution">
    <text evidence="2">The sequence shown here is derived from an EMBL/GenBank/DDBJ whole genome shotgun (WGS) entry which is preliminary data.</text>
</comment>
<dbReference type="AlphaFoldDB" id="A0A4S2K8I8"/>
<keyword evidence="3" id="KW-1185">Reference proteome</keyword>
<protein>
    <submittedName>
        <fullName evidence="2">Uncharacterized protein</fullName>
    </submittedName>
</protein>
<accession>A0A4S2K8I8</accession>
<evidence type="ECO:0000313" key="2">
    <source>
        <dbReference type="EMBL" id="TGZ45711.1"/>
    </source>
</evidence>
<sequence length="173" mass="19509">MTIAQRRCPRNQEWTTCGSACPPSCNSQPNQPCTLQRIKNEIGHRVRGSTKADRKAKAGERAGNLENPRSSFPLSETGGSVNKKKVCARRESRRVRLIHLGHLADGEIAFRVKACSESGRIERLSSLRRQSGHNVLQARNFLIDRTRVAFCLRRPDSNYLLVQRAHILKALVR</sequence>
<name>A0A4S2K8I8_9HYME</name>
<dbReference type="CDD" id="cd19941">
    <property type="entry name" value="TIL"/>
    <property type="match status" value="1"/>
</dbReference>
<dbReference type="Proteomes" id="UP000310200">
    <property type="component" value="Unassembled WGS sequence"/>
</dbReference>
<proteinExistence type="predicted"/>
<feature type="compositionally biased region" description="Basic and acidic residues" evidence="1">
    <location>
        <begin position="44"/>
        <end position="60"/>
    </location>
</feature>
<dbReference type="STRING" id="300112.A0A4S2K8I8"/>
<feature type="compositionally biased region" description="Polar residues" evidence="1">
    <location>
        <begin position="67"/>
        <end position="78"/>
    </location>
</feature>
<evidence type="ECO:0000313" key="3">
    <source>
        <dbReference type="Proteomes" id="UP000310200"/>
    </source>
</evidence>
<organism evidence="2 3">
    <name type="scientific">Temnothorax longispinosus</name>
    <dbReference type="NCBI Taxonomy" id="300112"/>
    <lineage>
        <taxon>Eukaryota</taxon>
        <taxon>Metazoa</taxon>
        <taxon>Ecdysozoa</taxon>
        <taxon>Arthropoda</taxon>
        <taxon>Hexapoda</taxon>
        <taxon>Insecta</taxon>
        <taxon>Pterygota</taxon>
        <taxon>Neoptera</taxon>
        <taxon>Endopterygota</taxon>
        <taxon>Hymenoptera</taxon>
        <taxon>Apocrita</taxon>
        <taxon>Aculeata</taxon>
        <taxon>Formicoidea</taxon>
        <taxon>Formicidae</taxon>
        <taxon>Myrmicinae</taxon>
        <taxon>Temnothorax</taxon>
    </lineage>
</organism>
<dbReference type="EMBL" id="QBLH01003069">
    <property type="protein sequence ID" value="TGZ45711.1"/>
    <property type="molecule type" value="Genomic_DNA"/>
</dbReference>
<reference evidence="2 3" key="1">
    <citation type="journal article" date="2019" name="Philos. Trans. R. Soc. Lond., B, Biol. Sci.">
        <title>Ant behaviour and brain gene expression of defending hosts depend on the ecological success of the intruding social parasite.</title>
        <authorList>
            <person name="Kaur R."/>
            <person name="Stoldt M."/>
            <person name="Jongepier E."/>
            <person name="Feldmeyer B."/>
            <person name="Menzel F."/>
            <person name="Bornberg-Bauer E."/>
            <person name="Foitzik S."/>
        </authorList>
    </citation>
    <scope>NUCLEOTIDE SEQUENCE [LARGE SCALE GENOMIC DNA]</scope>
    <source>
        <tissue evidence="2">Whole body</tissue>
    </source>
</reference>
<feature type="region of interest" description="Disordered" evidence="1">
    <location>
        <begin position="44"/>
        <end position="78"/>
    </location>
</feature>
<dbReference type="Gene3D" id="2.10.25.10">
    <property type="entry name" value="Laminin"/>
    <property type="match status" value="1"/>
</dbReference>
<gene>
    <name evidence="2" type="ORF">DBV15_04440</name>
</gene>
<evidence type="ECO:0000256" key="1">
    <source>
        <dbReference type="SAM" id="MobiDB-lite"/>
    </source>
</evidence>